<accession>A0A2H3IUV5</accession>
<organism evidence="1 2">
    <name type="scientific">Wolfiporia cocos (strain MD-104)</name>
    <name type="common">Brown rot fungus</name>
    <dbReference type="NCBI Taxonomy" id="742152"/>
    <lineage>
        <taxon>Eukaryota</taxon>
        <taxon>Fungi</taxon>
        <taxon>Dikarya</taxon>
        <taxon>Basidiomycota</taxon>
        <taxon>Agaricomycotina</taxon>
        <taxon>Agaricomycetes</taxon>
        <taxon>Polyporales</taxon>
        <taxon>Phaeolaceae</taxon>
        <taxon>Wolfiporia</taxon>
    </lineage>
</organism>
<name>A0A2H3IUV5_WOLCO</name>
<gene>
    <name evidence="1" type="ORF">WOLCODRAFT_22050</name>
</gene>
<evidence type="ECO:0000313" key="1">
    <source>
        <dbReference type="EMBL" id="PCH33491.1"/>
    </source>
</evidence>
<evidence type="ECO:0000313" key="2">
    <source>
        <dbReference type="Proteomes" id="UP000218811"/>
    </source>
</evidence>
<dbReference type="Proteomes" id="UP000218811">
    <property type="component" value="Unassembled WGS sequence"/>
</dbReference>
<sequence length="74" mass="8546">MARVDCEHVRLAERQHQCFCNCRAVSVCGVEHVDVRYDERDVKCFHAVHYYLSFAYCSTLPLHTQALSVTPAKM</sequence>
<keyword evidence="2" id="KW-1185">Reference proteome</keyword>
<dbReference type="EMBL" id="KB467831">
    <property type="protein sequence ID" value="PCH33491.1"/>
    <property type="molecule type" value="Genomic_DNA"/>
</dbReference>
<protein>
    <submittedName>
        <fullName evidence="1">Uncharacterized protein</fullName>
    </submittedName>
</protein>
<dbReference type="AlphaFoldDB" id="A0A2H3IUV5"/>
<proteinExistence type="predicted"/>
<reference evidence="1 2" key="1">
    <citation type="journal article" date="2012" name="Science">
        <title>The Paleozoic origin of enzymatic lignin decomposition reconstructed from 31 fungal genomes.</title>
        <authorList>
            <person name="Floudas D."/>
            <person name="Binder M."/>
            <person name="Riley R."/>
            <person name="Barry K."/>
            <person name="Blanchette R.A."/>
            <person name="Henrissat B."/>
            <person name="Martinez A.T."/>
            <person name="Otillar R."/>
            <person name="Spatafora J.W."/>
            <person name="Yadav J.S."/>
            <person name="Aerts A."/>
            <person name="Benoit I."/>
            <person name="Boyd A."/>
            <person name="Carlson A."/>
            <person name="Copeland A."/>
            <person name="Coutinho P.M."/>
            <person name="de Vries R.P."/>
            <person name="Ferreira P."/>
            <person name="Findley K."/>
            <person name="Foster B."/>
            <person name="Gaskell J."/>
            <person name="Glotzer D."/>
            <person name="Gorecki P."/>
            <person name="Heitman J."/>
            <person name="Hesse C."/>
            <person name="Hori C."/>
            <person name="Igarashi K."/>
            <person name="Jurgens J.A."/>
            <person name="Kallen N."/>
            <person name="Kersten P."/>
            <person name="Kohler A."/>
            <person name="Kuees U."/>
            <person name="Kumar T.K.A."/>
            <person name="Kuo A."/>
            <person name="LaButti K."/>
            <person name="Larrondo L.F."/>
            <person name="Lindquist E."/>
            <person name="Ling A."/>
            <person name="Lombard V."/>
            <person name="Lucas S."/>
            <person name="Lundell T."/>
            <person name="Martin R."/>
            <person name="McLaughlin D.J."/>
            <person name="Morgenstern I."/>
            <person name="Morin E."/>
            <person name="Murat C."/>
            <person name="Nagy L.G."/>
            <person name="Nolan M."/>
            <person name="Ohm R.A."/>
            <person name="Patyshakuliyeva A."/>
            <person name="Rokas A."/>
            <person name="Ruiz-Duenas F.J."/>
            <person name="Sabat G."/>
            <person name="Salamov A."/>
            <person name="Samejima M."/>
            <person name="Schmutz J."/>
            <person name="Slot J.C."/>
            <person name="St John F."/>
            <person name="Stenlid J."/>
            <person name="Sun H."/>
            <person name="Sun S."/>
            <person name="Syed K."/>
            <person name="Tsang A."/>
            <person name="Wiebenga A."/>
            <person name="Young D."/>
            <person name="Pisabarro A."/>
            <person name="Eastwood D.C."/>
            <person name="Martin F."/>
            <person name="Cullen D."/>
            <person name="Grigoriev I.V."/>
            <person name="Hibbett D.S."/>
        </authorList>
    </citation>
    <scope>NUCLEOTIDE SEQUENCE [LARGE SCALE GENOMIC DNA]</scope>
    <source>
        <strain evidence="1 2">MD-104</strain>
    </source>
</reference>